<dbReference type="Proteomes" id="UP000298468">
    <property type="component" value="Unassembled WGS sequence"/>
</dbReference>
<dbReference type="InterPro" id="IPR036291">
    <property type="entry name" value="NAD(P)-bd_dom_sf"/>
</dbReference>
<dbReference type="PANTHER" id="PTHR45348:SF2">
    <property type="entry name" value="ZINC-TYPE ALCOHOL DEHYDROGENASE-LIKE PROTEIN C2E1P3.01"/>
    <property type="match status" value="1"/>
</dbReference>
<dbReference type="SUPFAM" id="SSF50129">
    <property type="entry name" value="GroES-like"/>
    <property type="match status" value="1"/>
</dbReference>
<dbReference type="Gene3D" id="3.40.50.720">
    <property type="entry name" value="NAD(P)-binding Rossmann-like Domain"/>
    <property type="match status" value="1"/>
</dbReference>
<dbReference type="GO" id="GO:0016651">
    <property type="term" value="F:oxidoreductase activity, acting on NAD(P)H"/>
    <property type="evidence" value="ECO:0007669"/>
    <property type="project" value="InterPro"/>
</dbReference>
<dbReference type="Gene3D" id="3.90.180.10">
    <property type="entry name" value="Medium-chain alcohol dehydrogenases, catalytic domain"/>
    <property type="match status" value="1"/>
</dbReference>
<dbReference type="InterPro" id="IPR013154">
    <property type="entry name" value="ADH-like_N"/>
</dbReference>
<dbReference type="Pfam" id="PF08240">
    <property type="entry name" value="ADH_N"/>
    <property type="match status" value="1"/>
</dbReference>
<protein>
    <submittedName>
        <fullName evidence="2">Zinc-binding alcohol dehydrogenase family protein</fullName>
    </submittedName>
</protein>
<comment type="caution">
    <text evidence="2">The sequence shown here is derived from an EMBL/GenBank/DDBJ whole genome shotgun (WGS) entry which is preliminary data.</text>
</comment>
<dbReference type="RefSeq" id="WP_134641476.1">
    <property type="nucleotide sequence ID" value="NZ_SOHM01000031.1"/>
</dbReference>
<reference evidence="2 3" key="1">
    <citation type="submission" date="2019-03" db="EMBL/GenBank/DDBJ databases">
        <title>Genomics of glacier-inhabiting Cryobacterium strains.</title>
        <authorList>
            <person name="Liu Q."/>
            <person name="Xin Y.-H."/>
        </authorList>
    </citation>
    <scope>NUCLEOTIDE SEQUENCE [LARGE SCALE GENOMIC DNA]</scope>
    <source>
        <strain evidence="2 3">Sr59</strain>
    </source>
</reference>
<evidence type="ECO:0000313" key="3">
    <source>
        <dbReference type="Proteomes" id="UP000298468"/>
    </source>
</evidence>
<dbReference type="SUPFAM" id="SSF51735">
    <property type="entry name" value="NAD(P)-binding Rossmann-fold domains"/>
    <property type="match status" value="1"/>
</dbReference>
<name>A0A4R9BNP9_9MICO</name>
<keyword evidence="3" id="KW-1185">Reference proteome</keyword>
<dbReference type="CDD" id="cd08249">
    <property type="entry name" value="enoyl_reductase_like"/>
    <property type="match status" value="1"/>
</dbReference>
<dbReference type="InterPro" id="IPR013149">
    <property type="entry name" value="ADH-like_C"/>
</dbReference>
<feature type="domain" description="Enoyl reductase (ER)" evidence="1">
    <location>
        <begin position="17"/>
        <end position="373"/>
    </location>
</feature>
<gene>
    <name evidence="2" type="ORF">E3T61_14085</name>
</gene>
<accession>A0A4R9BNP9</accession>
<dbReference type="PANTHER" id="PTHR45348">
    <property type="entry name" value="HYPOTHETICAL OXIDOREDUCTASE (EUROFUNG)"/>
    <property type="match status" value="1"/>
</dbReference>
<dbReference type="InterPro" id="IPR047122">
    <property type="entry name" value="Trans-enoyl_RdTase-like"/>
</dbReference>
<organism evidence="2 3">
    <name type="scientific">Cryobacterium lactosi</name>
    <dbReference type="NCBI Taxonomy" id="1259202"/>
    <lineage>
        <taxon>Bacteria</taxon>
        <taxon>Bacillati</taxon>
        <taxon>Actinomycetota</taxon>
        <taxon>Actinomycetes</taxon>
        <taxon>Micrococcales</taxon>
        <taxon>Microbacteriaceae</taxon>
        <taxon>Cryobacterium</taxon>
    </lineage>
</organism>
<evidence type="ECO:0000259" key="1">
    <source>
        <dbReference type="SMART" id="SM00829"/>
    </source>
</evidence>
<dbReference type="SMART" id="SM00829">
    <property type="entry name" value="PKS_ER"/>
    <property type="match status" value="1"/>
</dbReference>
<dbReference type="Pfam" id="PF00107">
    <property type="entry name" value="ADH_zinc_N"/>
    <property type="match status" value="1"/>
</dbReference>
<dbReference type="AlphaFoldDB" id="A0A4R9BNP9"/>
<dbReference type="OrthoDB" id="9801186at2"/>
<dbReference type="EMBL" id="SOHM01000031">
    <property type="protein sequence ID" value="TFD86995.1"/>
    <property type="molecule type" value="Genomic_DNA"/>
</dbReference>
<dbReference type="InterPro" id="IPR020843">
    <property type="entry name" value="ER"/>
</dbReference>
<evidence type="ECO:0000313" key="2">
    <source>
        <dbReference type="EMBL" id="TFD86995.1"/>
    </source>
</evidence>
<proteinExistence type="predicted"/>
<sequence>MSASPTNLAARIHRKHGQLVVESAPYTHPGPGQIVVRNHAVAINPLDWIIQVEGNLLYGWLKYLTVLGTDVAGEVVELGEGVTRFSVGDRVFGLAVGTDRDTNTGSEGAFQQYTIVGERVTSRIPDSMSFEEASVLPMAVSTAAAGLFQEDYLGLQLPTAEARPTGKTVLVWGGSTSVGSNAIQLAVAAGYEVITTASPKNFDYVKSLGASQVFDYNSPTVIPDIVTALADRTVAGAVSFGTTGAPACVKIMAKTRGKKFVSIATPPVDFASLADPERGRLQRARVTIRLIAANIALQVSARPHGVGLKYIFGTDIKNNKVSTAIFRDFLPAALAEGRYTATPKPTIVGHAVSDFQHAMDLQRAGVSATKLVVLLDQVS</sequence>
<dbReference type="InterPro" id="IPR011032">
    <property type="entry name" value="GroES-like_sf"/>
</dbReference>